<evidence type="ECO:0000259" key="3">
    <source>
        <dbReference type="Pfam" id="PF01541"/>
    </source>
</evidence>
<protein>
    <recommendedName>
        <fullName evidence="3">GIY-YIG domain-containing protein</fullName>
    </recommendedName>
</protein>
<dbReference type="Proteomes" id="UP000051461">
    <property type="component" value="Unassembled WGS sequence"/>
</dbReference>
<sequence length="477" mass="54123">MHKNPDLTLQDNTKSVMIALDMKQKGGQSMALFSNDKPLQTEITRLNELLQQASTNADQQADKIVLLETQLFQAQQNQQDTRQTASENRILQQEVNRLKREQQDDAAQVAAENQVLQQEVNRLKREQQDDAAQIAQYQATVADLTKQLRDALVHSEAHEIAEKQTKNPYGLDNELWQILEGTGSDQLHNYIYQLRLADGTYYVGQTHNLRQRIQTHFNEQINDGIKSSAWVRQHGATQLIGLTELVQQEYAGKDIDQVENLATLALMAEYGYQQVRGGVFAQAKTTDVLNALKRPENQQRFGYQFNQHVVTLSSKPTAKASAKPLPRSKPRSPQTKPAVKITSLADAPQTGYRLTDDNITDKSYLLLVGQLNDQRYVAFTRRKKTLENNVAALFTGQFSFLKDHHVHLTRIVNTYHILDDNSADAYATVKAFTMAQAKHYQFLEDAVITDKLADSIRTTLAQRLKQHDTLAQHVKLH</sequence>
<feature type="region of interest" description="Disordered" evidence="2">
    <location>
        <begin position="314"/>
        <end position="338"/>
    </location>
</feature>
<dbReference type="InterPro" id="IPR000305">
    <property type="entry name" value="GIY-YIG_endonuc"/>
</dbReference>
<dbReference type="AlphaFoldDB" id="A0A0R1H227"/>
<comment type="caution">
    <text evidence="4">The sequence shown here is derived from an EMBL/GenBank/DDBJ whole genome shotgun (WGS) entry which is preliminary data.</text>
</comment>
<dbReference type="Gene3D" id="3.40.1440.10">
    <property type="entry name" value="GIY-YIG endonuclease"/>
    <property type="match status" value="1"/>
</dbReference>
<dbReference type="CDD" id="cd00719">
    <property type="entry name" value="GIY-YIG_SF"/>
    <property type="match status" value="1"/>
</dbReference>
<evidence type="ECO:0000256" key="1">
    <source>
        <dbReference type="SAM" id="Coils"/>
    </source>
</evidence>
<dbReference type="SUPFAM" id="SSF82771">
    <property type="entry name" value="GIY-YIG endonuclease"/>
    <property type="match status" value="1"/>
</dbReference>
<proteinExistence type="predicted"/>
<reference evidence="4 5" key="1">
    <citation type="journal article" date="2015" name="Genome Announc.">
        <title>Expanding the biotechnology potential of lactobacilli through comparative genomics of 213 strains and associated genera.</title>
        <authorList>
            <person name="Sun Z."/>
            <person name="Harris H.M."/>
            <person name="McCann A."/>
            <person name="Guo C."/>
            <person name="Argimon S."/>
            <person name="Zhang W."/>
            <person name="Yang X."/>
            <person name="Jeffery I.B."/>
            <person name="Cooney J.C."/>
            <person name="Kagawa T.F."/>
            <person name="Liu W."/>
            <person name="Song Y."/>
            <person name="Salvetti E."/>
            <person name="Wrobel A."/>
            <person name="Rasinkangas P."/>
            <person name="Parkhill J."/>
            <person name="Rea M.C."/>
            <person name="O'Sullivan O."/>
            <person name="Ritari J."/>
            <person name="Douillard F.P."/>
            <person name="Paul Ross R."/>
            <person name="Yang R."/>
            <person name="Briner A.E."/>
            <person name="Felis G.E."/>
            <person name="de Vos W.M."/>
            <person name="Barrangou R."/>
            <person name="Klaenhammer T.R."/>
            <person name="Caufield P.W."/>
            <person name="Cui Y."/>
            <person name="Zhang H."/>
            <person name="O'Toole P.W."/>
        </authorList>
    </citation>
    <scope>NUCLEOTIDE SEQUENCE [LARGE SCALE GENOMIC DNA]</scope>
    <source>
        <strain evidence="4 5">DSM 20003</strain>
    </source>
</reference>
<evidence type="ECO:0000313" key="5">
    <source>
        <dbReference type="Proteomes" id="UP000051461"/>
    </source>
</evidence>
<dbReference type="PATRIC" id="fig|1423726.3.peg.506"/>
<keyword evidence="5" id="KW-1185">Reference proteome</keyword>
<dbReference type="Pfam" id="PF01541">
    <property type="entry name" value="GIY-YIG"/>
    <property type="match status" value="1"/>
</dbReference>
<keyword evidence="1" id="KW-0175">Coiled coil</keyword>
<organism evidence="4 5">
    <name type="scientific">Loigolactobacillus bifermentans DSM 20003</name>
    <dbReference type="NCBI Taxonomy" id="1423726"/>
    <lineage>
        <taxon>Bacteria</taxon>
        <taxon>Bacillati</taxon>
        <taxon>Bacillota</taxon>
        <taxon>Bacilli</taxon>
        <taxon>Lactobacillales</taxon>
        <taxon>Lactobacillaceae</taxon>
        <taxon>Loigolactobacillus</taxon>
    </lineage>
</organism>
<gene>
    <name evidence="4" type="ORF">FC07_GL000490</name>
</gene>
<dbReference type="STRING" id="1423726.FC07_GL000490"/>
<name>A0A0R1H227_9LACO</name>
<evidence type="ECO:0000313" key="4">
    <source>
        <dbReference type="EMBL" id="KRK40479.1"/>
    </source>
</evidence>
<dbReference type="InterPro" id="IPR035901">
    <property type="entry name" value="GIY-YIG_endonuc_sf"/>
</dbReference>
<feature type="domain" description="GIY-YIG" evidence="3">
    <location>
        <begin position="189"/>
        <end position="233"/>
    </location>
</feature>
<feature type="coiled-coil region" evidence="1">
    <location>
        <begin position="43"/>
        <end position="140"/>
    </location>
</feature>
<accession>A0A0R1H227</accession>
<evidence type="ECO:0000256" key="2">
    <source>
        <dbReference type="SAM" id="MobiDB-lite"/>
    </source>
</evidence>
<dbReference type="EMBL" id="AZDA01000013">
    <property type="protein sequence ID" value="KRK40479.1"/>
    <property type="molecule type" value="Genomic_DNA"/>
</dbReference>